<comment type="caution">
    <text evidence="1">The sequence shown here is derived from an EMBL/GenBank/DDBJ whole genome shotgun (WGS) entry which is preliminary data.</text>
</comment>
<sequence length="167" mass="17669">MNVHRGKKARKAVYRWLSLGLLSLLLIPFGTTAYAASGTSVRALTGAPPSELVAPMSIFNPSHLYLDSGGSSITASTGKVTVAASTTALIAVDSIGITFYVQKWNGSSWETVGSGTTTGGNNASSYTNSLARTVTSGYYYRSRTIHWVIENGVYEEGELFSSSVLVS</sequence>
<keyword evidence="2" id="KW-1185">Reference proteome</keyword>
<gene>
    <name evidence="1" type="ORF">D3H35_09355</name>
</gene>
<evidence type="ECO:0000313" key="2">
    <source>
        <dbReference type="Proteomes" id="UP000266340"/>
    </source>
</evidence>
<accession>A0A398CXP5</accession>
<proteinExistence type="predicted"/>
<organism evidence="1 2">
    <name type="scientific">Cohnella faecalis</name>
    <dbReference type="NCBI Taxonomy" id="2315694"/>
    <lineage>
        <taxon>Bacteria</taxon>
        <taxon>Bacillati</taxon>
        <taxon>Bacillota</taxon>
        <taxon>Bacilli</taxon>
        <taxon>Bacillales</taxon>
        <taxon>Paenibacillaceae</taxon>
        <taxon>Cohnella</taxon>
    </lineage>
</organism>
<evidence type="ECO:0000313" key="1">
    <source>
        <dbReference type="EMBL" id="RIE03754.1"/>
    </source>
</evidence>
<dbReference type="Proteomes" id="UP000266340">
    <property type="component" value="Unassembled WGS sequence"/>
</dbReference>
<dbReference type="EMBL" id="QXJM01000030">
    <property type="protein sequence ID" value="RIE03754.1"/>
    <property type="molecule type" value="Genomic_DNA"/>
</dbReference>
<dbReference type="AlphaFoldDB" id="A0A398CXP5"/>
<dbReference type="InterPro" id="IPR046145">
    <property type="entry name" value="DUF6147"/>
</dbReference>
<dbReference type="OrthoDB" id="1808478at2"/>
<reference evidence="1 2" key="1">
    <citation type="submission" date="2018-09" db="EMBL/GenBank/DDBJ databases">
        <title>Cohnella cavernae sp. nov., isolated from a karst cave.</title>
        <authorList>
            <person name="Zhu H."/>
        </authorList>
    </citation>
    <scope>NUCLEOTIDE SEQUENCE [LARGE SCALE GENOMIC DNA]</scope>
    <source>
        <strain evidence="1 2">K2E09-144</strain>
    </source>
</reference>
<dbReference type="RefSeq" id="WP_119148826.1">
    <property type="nucleotide sequence ID" value="NZ_JBHSOV010000021.1"/>
</dbReference>
<name>A0A398CXP5_9BACL</name>
<protein>
    <submittedName>
        <fullName evidence="1">Uncharacterized protein</fullName>
    </submittedName>
</protein>
<dbReference type="Pfam" id="PF19644">
    <property type="entry name" value="DUF6147"/>
    <property type="match status" value="1"/>
</dbReference>